<organism evidence="2 3">
    <name type="scientific">Citrobacter freundii</name>
    <dbReference type="NCBI Taxonomy" id="546"/>
    <lineage>
        <taxon>Bacteria</taxon>
        <taxon>Pseudomonadati</taxon>
        <taxon>Pseudomonadota</taxon>
        <taxon>Gammaproteobacteria</taxon>
        <taxon>Enterobacterales</taxon>
        <taxon>Enterobacteriaceae</taxon>
        <taxon>Citrobacter</taxon>
        <taxon>Citrobacter freundii complex</taxon>
    </lineage>
</organism>
<evidence type="ECO:0000313" key="3">
    <source>
        <dbReference type="Proteomes" id="UP001164536"/>
    </source>
</evidence>
<gene>
    <name evidence="2" type="ORF">O4000_28810</name>
</gene>
<dbReference type="EMBL" id="CP114569">
    <property type="protein sequence ID" value="WAZ60713.1"/>
    <property type="molecule type" value="Genomic_DNA"/>
</dbReference>
<sequence>MAEVEANLIQALFLSLLSGIGVFLHGVREERIKASSLNLLTELVLAVLAGLTAYYIARHKAWDDSLLYLAVLVVSNNGREVSTALKNRLIDTIQYLFGPKGGRG</sequence>
<proteinExistence type="predicted"/>
<evidence type="ECO:0000256" key="1">
    <source>
        <dbReference type="SAM" id="Phobius"/>
    </source>
</evidence>
<keyword evidence="1" id="KW-0472">Membrane</keyword>
<evidence type="ECO:0000313" key="2">
    <source>
        <dbReference type="EMBL" id="WAZ60713.1"/>
    </source>
</evidence>
<dbReference type="RefSeq" id="WP_071444913.1">
    <property type="nucleotide sequence ID" value="NZ_CP114569.1"/>
</dbReference>
<keyword evidence="3" id="KW-1185">Reference proteome</keyword>
<feature type="transmembrane region" description="Helical" evidence="1">
    <location>
        <begin position="6"/>
        <end position="27"/>
    </location>
</feature>
<name>A0ABY7L866_CITFR</name>
<dbReference type="Proteomes" id="UP001164536">
    <property type="component" value="Plasmid unnamed5"/>
</dbReference>
<feature type="transmembrane region" description="Helical" evidence="1">
    <location>
        <begin position="39"/>
        <end position="57"/>
    </location>
</feature>
<keyword evidence="1" id="KW-0812">Transmembrane</keyword>
<keyword evidence="2" id="KW-0614">Plasmid</keyword>
<keyword evidence="1" id="KW-1133">Transmembrane helix</keyword>
<accession>A0ABY7L866</accession>
<protein>
    <submittedName>
        <fullName evidence="2">Holin</fullName>
    </submittedName>
</protein>
<geneLocation type="plasmid" evidence="2 3">
    <name>unnamed5</name>
</geneLocation>
<reference evidence="2" key="1">
    <citation type="submission" date="2022-12" db="EMBL/GenBank/DDBJ databases">
        <title>2953647.</title>
        <authorList>
            <person name="Hergert J."/>
            <person name="Casey R."/>
            <person name="Wagner J."/>
            <person name="Young E.L."/>
            <person name="Oakeson K.F."/>
        </authorList>
    </citation>
    <scope>NUCLEOTIDE SEQUENCE</scope>
    <source>
        <strain evidence="2">2953647</strain>
        <plasmid evidence="2">unnamed5</plasmid>
    </source>
</reference>